<dbReference type="GO" id="GO:0008360">
    <property type="term" value="P:regulation of cell shape"/>
    <property type="evidence" value="ECO:0007669"/>
    <property type="project" value="UniProtKB-UniRule"/>
</dbReference>
<dbReference type="GO" id="GO:0016740">
    <property type="term" value="F:transferase activity"/>
    <property type="evidence" value="ECO:0007669"/>
    <property type="project" value="UniProtKB-KW"/>
</dbReference>
<evidence type="ECO:0000256" key="5">
    <source>
        <dbReference type="ARBA" id="ARBA00022984"/>
    </source>
</evidence>
<evidence type="ECO:0000313" key="10">
    <source>
        <dbReference type="Proteomes" id="UP000308901"/>
    </source>
</evidence>
<accession>A0A5R8Y4R5</accession>
<keyword evidence="6 7" id="KW-0961">Cell wall biogenesis/degradation</keyword>
<dbReference type="GO" id="GO:0071555">
    <property type="term" value="P:cell wall organization"/>
    <property type="evidence" value="ECO:0007669"/>
    <property type="project" value="UniProtKB-UniRule"/>
</dbReference>
<keyword evidence="5 7" id="KW-0573">Peptidoglycan synthesis</keyword>
<dbReference type="PANTHER" id="PTHR41533:SF2">
    <property type="entry name" value="BLR7131 PROTEIN"/>
    <property type="match status" value="1"/>
</dbReference>
<dbReference type="UniPathway" id="UPA00219"/>
<organism evidence="9 10">
    <name type="scientific">Arcobacter arenosus</name>
    <dbReference type="NCBI Taxonomy" id="2576037"/>
    <lineage>
        <taxon>Bacteria</taxon>
        <taxon>Pseudomonadati</taxon>
        <taxon>Campylobacterota</taxon>
        <taxon>Epsilonproteobacteria</taxon>
        <taxon>Campylobacterales</taxon>
        <taxon>Arcobacteraceae</taxon>
        <taxon>Arcobacter</taxon>
    </lineage>
</organism>
<dbReference type="InterPro" id="IPR052905">
    <property type="entry name" value="LD-transpeptidase_YkuD-like"/>
</dbReference>
<dbReference type="Gene3D" id="2.40.440.10">
    <property type="entry name" value="L,D-transpeptidase catalytic domain-like"/>
    <property type="match status" value="1"/>
</dbReference>
<proteinExistence type="inferred from homology"/>
<dbReference type="OrthoDB" id="9778545at2"/>
<keyword evidence="3" id="KW-0808">Transferase</keyword>
<comment type="caution">
    <text evidence="9">The sequence shown here is derived from an EMBL/GenBank/DDBJ whole genome shotgun (WGS) entry which is preliminary data.</text>
</comment>
<gene>
    <name evidence="9" type="ORF">FDK22_02105</name>
</gene>
<dbReference type="GO" id="GO:0004180">
    <property type="term" value="F:carboxypeptidase activity"/>
    <property type="evidence" value="ECO:0007669"/>
    <property type="project" value="UniProtKB-ARBA"/>
</dbReference>
<dbReference type="Pfam" id="PF03734">
    <property type="entry name" value="YkuD"/>
    <property type="match status" value="1"/>
</dbReference>
<dbReference type="PROSITE" id="PS52029">
    <property type="entry name" value="LD_TPASE"/>
    <property type="match status" value="1"/>
</dbReference>
<evidence type="ECO:0000256" key="7">
    <source>
        <dbReference type="PROSITE-ProRule" id="PRU01373"/>
    </source>
</evidence>
<dbReference type="AlphaFoldDB" id="A0A5R8Y4R5"/>
<dbReference type="PANTHER" id="PTHR41533">
    <property type="entry name" value="L,D-TRANSPEPTIDASE HI_1667-RELATED"/>
    <property type="match status" value="1"/>
</dbReference>
<comment type="similarity">
    <text evidence="2">Belongs to the YkuD family.</text>
</comment>
<evidence type="ECO:0000256" key="2">
    <source>
        <dbReference type="ARBA" id="ARBA00005992"/>
    </source>
</evidence>
<evidence type="ECO:0000259" key="8">
    <source>
        <dbReference type="PROSITE" id="PS52029"/>
    </source>
</evidence>
<evidence type="ECO:0000256" key="6">
    <source>
        <dbReference type="ARBA" id="ARBA00023316"/>
    </source>
</evidence>
<feature type="active site" description="Proton donor/acceptor" evidence="7">
    <location>
        <position position="347"/>
    </location>
</feature>
<reference evidence="9 10" key="1">
    <citation type="submission" date="2019-05" db="EMBL/GenBank/DDBJ databases">
        <title>Arcobacter sp. nov., isolated from sea sediment.</title>
        <authorList>
            <person name="Kim W."/>
        </authorList>
    </citation>
    <scope>NUCLEOTIDE SEQUENCE [LARGE SCALE GENOMIC DNA]</scope>
    <source>
        <strain evidence="9 10">CAU 1517</strain>
    </source>
</reference>
<dbReference type="InterPro" id="IPR038063">
    <property type="entry name" value="Transpep_catalytic_dom"/>
</dbReference>
<keyword evidence="4 7" id="KW-0133">Cell shape</keyword>
<dbReference type="PROSITE" id="PS51257">
    <property type="entry name" value="PROKAR_LIPOPROTEIN"/>
    <property type="match status" value="1"/>
</dbReference>
<evidence type="ECO:0000256" key="4">
    <source>
        <dbReference type="ARBA" id="ARBA00022960"/>
    </source>
</evidence>
<evidence type="ECO:0000313" key="9">
    <source>
        <dbReference type="EMBL" id="TLP40831.1"/>
    </source>
</evidence>
<name>A0A5R8Y4R5_9BACT</name>
<evidence type="ECO:0000256" key="1">
    <source>
        <dbReference type="ARBA" id="ARBA00004752"/>
    </source>
</evidence>
<dbReference type="EMBL" id="VANU01000001">
    <property type="protein sequence ID" value="TLP40831.1"/>
    <property type="molecule type" value="Genomic_DNA"/>
</dbReference>
<dbReference type="GO" id="GO:0009252">
    <property type="term" value="P:peptidoglycan biosynthetic process"/>
    <property type="evidence" value="ECO:0007669"/>
    <property type="project" value="UniProtKB-UniPathway"/>
</dbReference>
<keyword evidence="10" id="KW-1185">Reference proteome</keyword>
<dbReference type="SUPFAM" id="SSF141523">
    <property type="entry name" value="L,D-transpeptidase catalytic domain-like"/>
    <property type="match status" value="1"/>
</dbReference>
<comment type="pathway">
    <text evidence="1 7">Cell wall biogenesis; peptidoglycan biosynthesis.</text>
</comment>
<dbReference type="InterPro" id="IPR005490">
    <property type="entry name" value="LD_TPept_cat_dom"/>
</dbReference>
<dbReference type="RefSeq" id="WP_138151233.1">
    <property type="nucleotide sequence ID" value="NZ_VANU01000001.1"/>
</dbReference>
<dbReference type="CDD" id="cd16913">
    <property type="entry name" value="YkuD_like"/>
    <property type="match status" value="1"/>
</dbReference>
<feature type="domain" description="L,D-TPase catalytic" evidence="8">
    <location>
        <begin position="208"/>
        <end position="397"/>
    </location>
</feature>
<feature type="active site" description="Nucleophile" evidence="7">
    <location>
        <position position="369"/>
    </location>
</feature>
<protein>
    <submittedName>
        <fullName evidence="9">L,D-transpeptidase</fullName>
    </submittedName>
</protein>
<dbReference type="Proteomes" id="UP000308901">
    <property type="component" value="Unassembled WGS sequence"/>
</dbReference>
<sequence>MGNIKFLFLVLVSLIFISCSKQVPSDNLTKKINQEKQKNNQTVETKQIKINEYKLSKNELELLDILKEDKYASLCSQQDNYISILKMKDSPEKSEALENLFLEYVNNLENSCIDQISFNSVLKSNKFKKRKQHYEIYNKKINKDEILKKFNDDSISVEKILSNYAPKHPGFFQLVEKLDIDKLSAKNYNKLRLNIERLKLLKDYDDEYFIKLNIPSHNFTLFENGEVERTFGTVVGDKDNQTPILSSELSYFIINPQWNIPDSIAKNTIIPRALKDKNYLRKKNIVIRKKIYDIDAPKVSFNSVNWKKYLKKDVKYIPYKFIQLPSPTNGMGKVKYMFQNDYAVYMHDTIGTWRFKDNREKIRFSSHGCVRLEHPISLMKHLTTYYTPQSYKKIRKTYLKGKMDTVNLSKKMPLHITYLTANIDEKGKLKFYKDVYEYDKIQKLNFIPHKNAVELASLQKEKNFTSF</sequence>
<evidence type="ECO:0000256" key="3">
    <source>
        <dbReference type="ARBA" id="ARBA00022679"/>
    </source>
</evidence>